<evidence type="ECO:0000313" key="2">
    <source>
        <dbReference type="Proteomes" id="UP000324800"/>
    </source>
</evidence>
<name>A0A5J4VP49_9EUKA</name>
<proteinExistence type="predicted"/>
<gene>
    <name evidence="1" type="ORF">EZS28_020165</name>
</gene>
<sequence>MTETDEKLDLKANIADIADNYSKIEDDKLLLLKADMTQLIDQYSKNETYARDEVYTKSEDVALLLLKADKSELIDSYSKTETNILLNAKTNKTDLANYVDLTSVQIISGQKQFEIIRVLGISKQSKNDAFILLAGEREMLVSSFVTQSQLLEVGDIATGKSKAYVFSTQEELNDQIVIQDNVAKLAIADNLYTVDKEETDYCNAITILGAATRGGNATNDKSIDRITLTPAENIAFVTIGNDQSIFGMKTFISTIFSNGIQYFGYGNNSVFLASGGVRSIADIQSASYTKSEDDTLLQLKADKTQLIDSYSKSETYARDEVYAKGEDDALLLQNADKIQFIDSYIKGEADNLPNSKTNQSTTYKIRN</sequence>
<dbReference type="EMBL" id="SNRW01005819">
    <property type="protein sequence ID" value="KAA6384311.1"/>
    <property type="molecule type" value="Genomic_DNA"/>
</dbReference>
<comment type="caution">
    <text evidence="1">The sequence shown here is derived from an EMBL/GenBank/DDBJ whole genome shotgun (WGS) entry which is preliminary data.</text>
</comment>
<reference evidence="1 2" key="1">
    <citation type="submission" date="2019-03" db="EMBL/GenBank/DDBJ databases">
        <title>Single cell metagenomics reveals metabolic interactions within the superorganism composed of flagellate Streblomastix strix and complex community of Bacteroidetes bacteria on its surface.</title>
        <authorList>
            <person name="Treitli S.C."/>
            <person name="Kolisko M."/>
            <person name="Husnik F."/>
            <person name="Keeling P."/>
            <person name="Hampl V."/>
        </authorList>
    </citation>
    <scope>NUCLEOTIDE SEQUENCE [LARGE SCALE GENOMIC DNA]</scope>
    <source>
        <strain evidence="1">ST1C</strain>
    </source>
</reference>
<evidence type="ECO:0000313" key="1">
    <source>
        <dbReference type="EMBL" id="KAA6384311.1"/>
    </source>
</evidence>
<accession>A0A5J4VP49</accession>
<dbReference type="Proteomes" id="UP000324800">
    <property type="component" value="Unassembled WGS sequence"/>
</dbReference>
<dbReference type="AlphaFoldDB" id="A0A5J4VP49"/>
<organism evidence="1 2">
    <name type="scientific">Streblomastix strix</name>
    <dbReference type="NCBI Taxonomy" id="222440"/>
    <lineage>
        <taxon>Eukaryota</taxon>
        <taxon>Metamonada</taxon>
        <taxon>Preaxostyla</taxon>
        <taxon>Oxymonadida</taxon>
        <taxon>Streblomastigidae</taxon>
        <taxon>Streblomastix</taxon>
    </lineage>
</organism>
<protein>
    <submittedName>
        <fullName evidence="1">Uncharacterized protein</fullName>
    </submittedName>
</protein>